<dbReference type="PANTHER" id="PTHR43790:SF8">
    <property type="entry name" value="SUGAR ABC TRANSPORTER ATP-BINDING PROTEIN"/>
    <property type="match status" value="1"/>
</dbReference>
<dbReference type="Pfam" id="PF00005">
    <property type="entry name" value="ABC_tran"/>
    <property type="match status" value="1"/>
</dbReference>
<dbReference type="AlphaFoldDB" id="A0AB34TAA1"/>
<accession>A0AB34TAA1</accession>
<dbReference type="SUPFAM" id="SSF52540">
    <property type="entry name" value="P-loop containing nucleoside triphosphate hydrolases"/>
    <property type="match status" value="1"/>
</dbReference>
<sequence length="287" mass="31100">MGKAMSVQSTLIELHGVTKKYGNVEALREVSLAVRRRQIVAIVGDNGAGKSTLVHVIAGLEQPDSGSITICGRQVRIDGIAKAAELGIASAFQQPEFCENLDVSANIFLGQELRRGIAARDDTGMYDKAREVLNTLSTPVRASQSISSLSGGQRQTVAIARTLLNDPSLVVLDEPTASLSVTQTAEVLEYITELRSANRSVIMVCHDLPNVFAIADRIVVMRHGEIRAVHNTSETSYEEVIAEISGVDRPRTPLPRLRERASRTRTQVGREPRSRPSRGGDHDGTIA</sequence>
<evidence type="ECO:0000256" key="3">
    <source>
        <dbReference type="SAM" id="MobiDB-lite"/>
    </source>
</evidence>
<proteinExistence type="predicted"/>
<dbReference type="PROSITE" id="PS50893">
    <property type="entry name" value="ABC_TRANSPORTER_2"/>
    <property type="match status" value="1"/>
</dbReference>
<name>A0AB34TAA1_9BIFI</name>
<dbReference type="Proteomes" id="UP000037239">
    <property type="component" value="Unassembled WGS sequence"/>
</dbReference>
<dbReference type="CDD" id="cd03216">
    <property type="entry name" value="ABC_Carb_Monos_I"/>
    <property type="match status" value="1"/>
</dbReference>
<organism evidence="5 6">
    <name type="scientific">Bifidobacterium animalis subsp. animalis MCC 0483</name>
    <dbReference type="NCBI Taxonomy" id="1365955"/>
    <lineage>
        <taxon>Bacteria</taxon>
        <taxon>Bacillati</taxon>
        <taxon>Actinomycetota</taxon>
        <taxon>Actinomycetes</taxon>
        <taxon>Bifidobacteriales</taxon>
        <taxon>Bifidobacteriaceae</taxon>
        <taxon>Bifidobacterium</taxon>
    </lineage>
</organism>
<gene>
    <name evidence="5" type="ORF">BAAM0483_02065</name>
</gene>
<dbReference type="InterPro" id="IPR003593">
    <property type="entry name" value="AAA+_ATPase"/>
</dbReference>
<dbReference type="Gene3D" id="3.40.50.300">
    <property type="entry name" value="P-loop containing nucleotide triphosphate hydrolases"/>
    <property type="match status" value="1"/>
</dbReference>
<dbReference type="SMART" id="SM00382">
    <property type="entry name" value="AAA"/>
    <property type="match status" value="1"/>
</dbReference>
<feature type="domain" description="ABC transporter" evidence="4">
    <location>
        <begin position="12"/>
        <end position="248"/>
    </location>
</feature>
<dbReference type="InterPro" id="IPR027417">
    <property type="entry name" value="P-loop_NTPase"/>
</dbReference>
<dbReference type="InterPro" id="IPR003439">
    <property type="entry name" value="ABC_transporter-like_ATP-bd"/>
</dbReference>
<dbReference type="PANTHER" id="PTHR43790">
    <property type="entry name" value="CARBOHYDRATE TRANSPORT ATP-BINDING PROTEIN MG119-RELATED"/>
    <property type="match status" value="1"/>
</dbReference>
<keyword evidence="1" id="KW-0547">Nucleotide-binding</keyword>
<dbReference type="InterPro" id="IPR050107">
    <property type="entry name" value="ABC_carbohydrate_import_ATPase"/>
</dbReference>
<evidence type="ECO:0000313" key="6">
    <source>
        <dbReference type="Proteomes" id="UP000037239"/>
    </source>
</evidence>
<evidence type="ECO:0000259" key="4">
    <source>
        <dbReference type="PROSITE" id="PS50893"/>
    </source>
</evidence>
<dbReference type="GO" id="GO:0016887">
    <property type="term" value="F:ATP hydrolysis activity"/>
    <property type="evidence" value="ECO:0007669"/>
    <property type="project" value="InterPro"/>
</dbReference>
<feature type="region of interest" description="Disordered" evidence="3">
    <location>
        <begin position="248"/>
        <end position="287"/>
    </location>
</feature>
<dbReference type="GO" id="GO:0005524">
    <property type="term" value="F:ATP binding"/>
    <property type="evidence" value="ECO:0007669"/>
    <property type="project" value="UniProtKB-KW"/>
</dbReference>
<evidence type="ECO:0000256" key="1">
    <source>
        <dbReference type="ARBA" id="ARBA00022741"/>
    </source>
</evidence>
<comment type="caution">
    <text evidence="5">The sequence shown here is derived from an EMBL/GenBank/DDBJ whole genome shotgun (WGS) entry which is preliminary data.</text>
</comment>
<keyword evidence="2 5" id="KW-0067">ATP-binding</keyword>
<protein>
    <submittedName>
        <fullName evidence="5">Sugar ABC transporter ATP-binding protein</fullName>
    </submittedName>
</protein>
<evidence type="ECO:0000313" key="5">
    <source>
        <dbReference type="EMBL" id="KOA51068.1"/>
    </source>
</evidence>
<evidence type="ECO:0000256" key="2">
    <source>
        <dbReference type="ARBA" id="ARBA00022840"/>
    </source>
</evidence>
<reference evidence="5 6" key="1">
    <citation type="journal article" date="2015" name="Int J Genomics">
        <title>Comparative Genomics Revealed Genetic Diversity and Species/Strain-Level Differences in Carbohydrate Metabolism of Three Probiotic Bifidobacterial Species.</title>
        <authorList>
            <person name="Odamaki T."/>
            <person name="Horigome A."/>
            <person name="Sugahara H."/>
            <person name="Hashikura N."/>
            <person name="Minami J."/>
            <person name="Xiao J.Z."/>
            <person name="Abe F."/>
        </authorList>
    </citation>
    <scope>NUCLEOTIDE SEQUENCE [LARGE SCALE GENOMIC DNA]</scope>
    <source>
        <strain evidence="5 6">MCC 0483</strain>
    </source>
</reference>
<dbReference type="EMBL" id="AWFK01000004">
    <property type="protein sequence ID" value="KOA51068.1"/>
    <property type="molecule type" value="Genomic_DNA"/>
</dbReference>